<dbReference type="OrthoDB" id="9813425at2"/>
<dbReference type="RefSeq" id="WP_119538288.1">
    <property type="nucleotide sequence ID" value="NZ_QYRN01000001.1"/>
</dbReference>
<gene>
    <name evidence="2" type="ORF">D3218_02485</name>
</gene>
<dbReference type="GO" id="GO:0003824">
    <property type="term" value="F:catalytic activity"/>
    <property type="evidence" value="ECO:0007669"/>
    <property type="project" value="InterPro"/>
</dbReference>
<dbReference type="EMBL" id="QYRN01000001">
    <property type="protein sequence ID" value="RIY03633.1"/>
    <property type="molecule type" value="Genomic_DNA"/>
</dbReference>
<evidence type="ECO:0000259" key="1">
    <source>
        <dbReference type="Pfam" id="PF03372"/>
    </source>
</evidence>
<dbReference type="InterPro" id="IPR005135">
    <property type="entry name" value="Endo/exonuclease/phosphatase"/>
</dbReference>
<reference evidence="3" key="1">
    <citation type="submission" date="2018-09" db="EMBL/GenBank/DDBJ databases">
        <authorList>
            <person name="Tuo L."/>
        </authorList>
    </citation>
    <scope>NUCLEOTIDE SEQUENCE [LARGE SCALE GENOMIC DNA]</scope>
    <source>
        <strain evidence="3">M2BS4Y-1</strain>
    </source>
</reference>
<comment type="caution">
    <text evidence="2">The sequence shown here is derived from an EMBL/GenBank/DDBJ whole genome shotgun (WGS) entry which is preliminary data.</text>
</comment>
<evidence type="ECO:0000313" key="2">
    <source>
        <dbReference type="EMBL" id="RIY03633.1"/>
    </source>
</evidence>
<evidence type="ECO:0000313" key="3">
    <source>
        <dbReference type="Proteomes" id="UP000265750"/>
    </source>
</evidence>
<protein>
    <recommendedName>
        <fullName evidence="1">Endonuclease/exonuclease/phosphatase domain-containing protein</fullName>
    </recommendedName>
</protein>
<accession>A0A3A1WRD3</accession>
<dbReference type="Proteomes" id="UP000265750">
    <property type="component" value="Unassembled WGS sequence"/>
</dbReference>
<dbReference type="InterPro" id="IPR036691">
    <property type="entry name" value="Endo/exonu/phosph_ase_sf"/>
</dbReference>
<dbReference type="Pfam" id="PF03372">
    <property type="entry name" value="Exo_endo_phos"/>
    <property type="match status" value="1"/>
</dbReference>
<proteinExistence type="predicted"/>
<dbReference type="SUPFAM" id="SSF56219">
    <property type="entry name" value="DNase I-like"/>
    <property type="match status" value="1"/>
</dbReference>
<feature type="domain" description="Endonuclease/exonuclease/phosphatase" evidence="1">
    <location>
        <begin position="43"/>
        <end position="240"/>
    </location>
</feature>
<name>A0A3A1WRD3_9HYPH</name>
<organism evidence="2 3">
    <name type="scientific">Aureimonas flava</name>
    <dbReference type="NCBI Taxonomy" id="2320271"/>
    <lineage>
        <taxon>Bacteria</taxon>
        <taxon>Pseudomonadati</taxon>
        <taxon>Pseudomonadota</taxon>
        <taxon>Alphaproteobacteria</taxon>
        <taxon>Hyphomicrobiales</taxon>
        <taxon>Aurantimonadaceae</taxon>
        <taxon>Aureimonas</taxon>
    </lineage>
</organism>
<sequence length="270" mass="30212">MLRIVYANLGYSRDIDGSIGHHVRRAHHHVFTTRRVQLRSLGLVRQRLAELQPDLSCFAEIDKGSLTNGFFDQVGALAEAHHTTVRIDNKYSADRRFRRLSVSRGKSNAFLASRPLTYVARYLSAGKKRLVYDINISGVRILMAHLSLRYHVRCLQMAELARWVGESDAPTVVIGDFNLFRGAGELRPLLADGRLVHANAHSGPTFRLGPYRAALDICLLSRDLRDHCRVAILDQPYSDHQMIQLDIAGVEERGAPLETPILVTADAQAA</sequence>
<keyword evidence="3" id="KW-1185">Reference proteome</keyword>
<dbReference type="Gene3D" id="3.60.10.10">
    <property type="entry name" value="Endonuclease/exonuclease/phosphatase"/>
    <property type="match status" value="1"/>
</dbReference>
<dbReference type="AlphaFoldDB" id="A0A3A1WRD3"/>